<feature type="domain" description="dUTPase-like" evidence="6">
    <location>
        <begin position="14"/>
        <end position="142"/>
    </location>
</feature>
<dbReference type="AlphaFoldDB" id="K1XX16"/>
<dbReference type="GO" id="GO:0004170">
    <property type="term" value="F:dUTP diphosphatase activity"/>
    <property type="evidence" value="ECO:0007669"/>
    <property type="project" value="UniProtKB-EC"/>
</dbReference>
<evidence type="ECO:0000259" key="6">
    <source>
        <dbReference type="Pfam" id="PF00692"/>
    </source>
</evidence>
<dbReference type="EMBL" id="AMFJ01036151">
    <property type="protein sequence ID" value="EKD24943.1"/>
    <property type="molecule type" value="Genomic_DNA"/>
</dbReference>
<dbReference type="SUPFAM" id="SSF51283">
    <property type="entry name" value="dUTPase-like"/>
    <property type="match status" value="1"/>
</dbReference>
<dbReference type="PANTHER" id="PTHR11241:SF0">
    <property type="entry name" value="DEOXYURIDINE 5'-TRIPHOSPHATE NUCLEOTIDOHYDROLASE"/>
    <property type="match status" value="1"/>
</dbReference>
<dbReference type="Pfam" id="PF00692">
    <property type="entry name" value="dUTPase"/>
    <property type="match status" value="1"/>
</dbReference>
<dbReference type="GO" id="GO:0006226">
    <property type="term" value="P:dUMP biosynthetic process"/>
    <property type="evidence" value="ECO:0007669"/>
    <property type="project" value="InterPro"/>
</dbReference>
<dbReference type="GO" id="GO:0000287">
    <property type="term" value="F:magnesium ion binding"/>
    <property type="evidence" value="ECO:0007669"/>
    <property type="project" value="InterPro"/>
</dbReference>
<dbReference type="EC" id="3.6.1.23" evidence="2"/>
<dbReference type="NCBIfam" id="TIGR00576">
    <property type="entry name" value="dut"/>
    <property type="match status" value="1"/>
</dbReference>
<dbReference type="CDD" id="cd07557">
    <property type="entry name" value="trimeric_dUTPase"/>
    <property type="match status" value="1"/>
</dbReference>
<gene>
    <name evidence="7" type="ORF">ACD_80C00144G0001</name>
</gene>
<dbReference type="InterPro" id="IPR008181">
    <property type="entry name" value="dUTPase"/>
</dbReference>
<evidence type="ECO:0000256" key="5">
    <source>
        <dbReference type="ARBA" id="ARBA00047686"/>
    </source>
</evidence>
<dbReference type="Gene3D" id="2.70.40.10">
    <property type="match status" value="1"/>
</dbReference>
<dbReference type="PANTHER" id="PTHR11241">
    <property type="entry name" value="DEOXYURIDINE 5'-TRIPHOSPHATE NUCLEOTIDOHYDROLASE"/>
    <property type="match status" value="1"/>
</dbReference>
<keyword evidence="4" id="KW-0546">Nucleotide metabolism</keyword>
<dbReference type="InterPro" id="IPR033704">
    <property type="entry name" value="dUTPase_trimeric"/>
</dbReference>
<comment type="caution">
    <text evidence="7">The sequence shown here is derived from an EMBL/GenBank/DDBJ whole genome shotgun (WGS) entry which is preliminary data.</text>
</comment>
<sequence length="144" mass="15960">MLEIAIPFKKLSEKAKIPSQATSSDAGYDLYTTESGVIKSGERKLFKTNISTAIPHGYYGRVAPRSGLAYKHGIDVLAGVIDSGYRGDIGVILINFWTEDFSVNEGDKIAQFIIEKCHYVEWQEVTELPESQRGEGARGSTWKN</sequence>
<evidence type="ECO:0000313" key="7">
    <source>
        <dbReference type="EMBL" id="EKD24943.1"/>
    </source>
</evidence>
<evidence type="ECO:0000256" key="1">
    <source>
        <dbReference type="ARBA" id="ARBA00006581"/>
    </source>
</evidence>
<accession>K1XX16</accession>
<proteinExistence type="inferred from homology"/>
<evidence type="ECO:0000256" key="4">
    <source>
        <dbReference type="ARBA" id="ARBA00023080"/>
    </source>
</evidence>
<evidence type="ECO:0000256" key="3">
    <source>
        <dbReference type="ARBA" id="ARBA00022801"/>
    </source>
</evidence>
<name>K1XX16_9BACT</name>
<comment type="catalytic activity">
    <reaction evidence="5">
        <text>dUTP + H2O = dUMP + diphosphate + H(+)</text>
        <dbReference type="Rhea" id="RHEA:10248"/>
        <dbReference type="ChEBI" id="CHEBI:15377"/>
        <dbReference type="ChEBI" id="CHEBI:15378"/>
        <dbReference type="ChEBI" id="CHEBI:33019"/>
        <dbReference type="ChEBI" id="CHEBI:61555"/>
        <dbReference type="ChEBI" id="CHEBI:246422"/>
        <dbReference type="EC" id="3.6.1.23"/>
    </reaction>
</comment>
<evidence type="ECO:0000256" key="2">
    <source>
        <dbReference type="ARBA" id="ARBA00012379"/>
    </source>
</evidence>
<protein>
    <recommendedName>
        <fullName evidence="2">dUTP diphosphatase</fullName>
        <ecNumber evidence="2">3.6.1.23</ecNumber>
    </recommendedName>
</protein>
<dbReference type="InterPro" id="IPR036157">
    <property type="entry name" value="dUTPase-like_sf"/>
</dbReference>
<comment type="similarity">
    <text evidence="1">Belongs to the dUTPase family.</text>
</comment>
<reference evidence="7" key="1">
    <citation type="journal article" date="2012" name="Science">
        <title>Fermentation, hydrogen, and sulfur metabolism in multiple uncultivated bacterial phyla.</title>
        <authorList>
            <person name="Wrighton K.C."/>
            <person name="Thomas B.C."/>
            <person name="Sharon I."/>
            <person name="Miller C.S."/>
            <person name="Castelle C.J."/>
            <person name="VerBerkmoes N.C."/>
            <person name="Wilkins M.J."/>
            <person name="Hettich R.L."/>
            <person name="Lipton M.S."/>
            <person name="Williams K.H."/>
            <person name="Long P.E."/>
            <person name="Banfield J.F."/>
        </authorList>
    </citation>
    <scope>NUCLEOTIDE SEQUENCE [LARGE SCALE GENOMIC DNA]</scope>
</reference>
<organism evidence="7">
    <name type="scientific">uncultured bacterium</name>
    <name type="common">gcode 4</name>
    <dbReference type="NCBI Taxonomy" id="1234023"/>
    <lineage>
        <taxon>Bacteria</taxon>
        <taxon>environmental samples</taxon>
    </lineage>
</organism>
<dbReference type="NCBIfam" id="NF001862">
    <property type="entry name" value="PRK00601.1"/>
    <property type="match status" value="1"/>
</dbReference>
<dbReference type="GO" id="GO:0046081">
    <property type="term" value="P:dUTP catabolic process"/>
    <property type="evidence" value="ECO:0007669"/>
    <property type="project" value="InterPro"/>
</dbReference>
<dbReference type="InterPro" id="IPR029054">
    <property type="entry name" value="dUTPase-like"/>
</dbReference>
<keyword evidence="3" id="KW-0378">Hydrolase</keyword>